<dbReference type="EMBL" id="JAEHOE010000023">
    <property type="protein sequence ID" value="KAG2495637.1"/>
    <property type="molecule type" value="Genomic_DNA"/>
</dbReference>
<protein>
    <recommendedName>
        <fullName evidence="13">VIT family protein</fullName>
    </recommendedName>
</protein>
<feature type="transmembrane region" description="Helical" evidence="10">
    <location>
        <begin position="115"/>
        <end position="134"/>
    </location>
</feature>
<gene>
    <name evidence="11" type="ORF">HYH03_006237</name>
</gene>
<dbReference type="Proteomes" id="UP000612055">
    <property type="component" value="Unassembled WGS sequence"/>
</dbReference>
<keyword evidence="5 10" id="KW-0812">Transmembrane</keyword>
<dbReference type="InterPro" id="IPR008217">
    <property type="entry name" value="Ccc1_fam"/>
</dbReference>
<evidence type="ECO:0000313" key="12">
    <source>
        <dbReference type="Proteomes" id="UP000612055"/>
    </source>
</evidence>
<evidence type="ECO:0000256" key="10">
    <source>
        <dbReference type="SAM" id="Phobius"/>
    </source>
</evidence>
<dbReference type="Pfam" id="PF01988">
    <property type="entry name" value="VIT1"/>
    <property type="match status" value="1"/>
</dbReference>
<evidence type="ECO:0000256" key="5">
    <source>
        <dbReference type="ARBA" id="ARBA00022692"/>
    </source>
</evidence>
<name>A0A835Y5S7_9CHLO</name>
<evidence type="ECO:0000256" key="1">
    <source>
        <dbReference type="ARBA" id="ARBA00004128"/>
    </source>
</evidence>
<dbReference type="GO" id="GO:0005774">
    <property type="term" value="C:vacuolar membrane"/>
    <property type="evidence" value="ECO:0007669"/>
    <property type="project" value="UniProtKB-SubCell"/>
</dbReference>
<accession>A0A835Y5S7</accession>
<evidence type="ECO:0000256" key="8">
    <source>
        <dbReference type="ARBA" id="ARBA00044464"/>
    </source>
</evidence>
<keyword evidence="12" id="KW-1185">Reference proteome</keyword>
<feature type="region of interest" description="Disordered" evidence="9">
    <location>
        <begin position="1"/>
        <end position="70"/>
    </location>
</feature>
<evidence type="ECO:0000256" key="2">
    <source>
        <dbReference type="ARBA" id="ARBA00007049"/>
    </source>
</evidence>
<dbReference type="GO" id="GO:0006826">
    <property type="term" value="P:iron ion transport"/>
    <property type="evidence" value="ECO:0007669"/>
    <property type="project" value="UniProtKB-KW"/>
</dbReference>
<dbReference type="AlphaFoldDB" id="A0A835Y5S7"/>
<keyword evidence="3" id="KW-0406">Ion transport</keyword>
<keyword evidence="3" id="KW-0410">Iron transport</keyword>
<feature type="transmembrane region" description="Helical" evidence="10">
    <location>
        <begin position="81"/>
        <end position="103"/>
    </location>
</feature>
<comment type="catalytic activity">
    <reaction evidence="8">
        <text>Fe(2+)(in) = Fe(2+)(out)</text>
        <dbReference type="Rhea" id="RHEA:28486"/>
        <dbReference type="ChEBI" id="CHEBI:29033"/>
    </reaction>
    <physiologicalReaction direction="left-to-right" evidence="8">
        <dbReference type="Rhea" id="RHEA:28487"/>
    </physiologicalReaction>
</comment>
<evidence type="ECO:0000256" key="7">
    <source>
        <dbReference type="ARBA" id="ARBA00023136"/>
    </source>
</evidence>
<evidence type="ECO:0000256" key="6">
    <source>
        <dbReference type="ARBA" id="ARBA00022989"/>
    </source>
</evidence>
<dbReference type="OrthoDB" id="73465at2759"/>
<proteinExistence type="inferred from homology"/>
<keyword evidence="4" id="KW-0926">Vacuole</keyword>
<evidence type="ECO:0000313" key="11">
    <source>
        <dbReference type="EMBL" id="KAG2495637.1"/>
    </source>
</evidence>
<evidence type="ECO:0008006" key="13">
    <source>
        <dbReference type="Google" id="ProtNLM"/>
    </source>
</evidence>
<feature type="transmembrane region" description="Helical" evidence="10">
    <location>
        <begin position="216"/>
        <end position="238"/>
    </location>
</feature>
<reference evidence="11" key="1">
    <citation type="journal article" date="2020" name="bioRxiv">
        <title>Comparative genomics of Chlamydomonas.</title>
        <authorList>
            <person name="Craig R.J."/>
            <person name="Hasan A.R."/>
            <person name="Ness R.W."/>
            <person name="Keightley P.D."/>
        </authorList>
    </citation>
    <scope>NUCLEOTIDE SEQUENCE</scope>
    <source>
        <strain evidence="11">CCAP 11/70</strain>
    </source>
</reference>
<comment type="caution">
    <text evidence="11">The sequence shown here is derived from an EMBL/GenBank/DDBJ whole genome shotgun (WGS) entry which is preliminary data.</text>
</comment>
<dbReference type="CDD" id="cd02432">
    <property type="entry name" value="Nodulin-21_like_1"/>
    <property type="match status" value="1"/>
</dbReference>
<keyword evidence="7 10" id="KW-0472">Membrane</keyword>
<evidence type="ECO:0000256" key="4">
    <source>
        <dbReference type="ARBA" id="ARBA00022554"/>
    </source>
</evidence>
<comment type="similarity">
    <text evidence="2">Belongs to the CCC1 family.</text>
</comment>
<keyword evidence="6 10" id="KW-1133">Transmembrane helix</keyword>
<organism evidence="11 12">
    <name type="scientific">Edaphochlamys debaryana</name>
    <dbReference type="NCBI Taxonomy" id="47281"/>
    <lineage>
        <taxon>Eukaryota</taxon>
        <taxon>Viridiplantae</taxon>
        <taxon>Chlorophyta</taxon>
        <taxon>core chlorophytes</taxon>
        <taxon>Chlorophyceae</taxon>
        <taxon>CS clade</taxon>
        <taxon>Chlamydomonadales</taxon>
        <taxon>Chlamydomonadales incertae sedis</taxon>
        <taxon>Edaphochlamys</taxon>
    </lineage>
</organism>
<feature type="transmembrane region" description="Helical" evidence="10">
    <location>
        <begin position="245"/>
        <end position="266"/>
    </location>
</feature>
<sequence>MAGPDPELANGVDHTEPLLGTGRHSHNHSHNDLAGRHGHFGHCSHHASQDVLRGASPAGPLTPRSEGSSDEHIHYINRSPWLRAFILGANDGLVSVAALMLGVGGGSEALQTMRLAGIAAWIAGALSMAVGEYISVASQRDTEEADIEKERVQQRKGPAARARELQELADIYVGRGLSPELARQVAEQLTEKDVIRAHARDELGIDMDELANPLQAAVVSALAFTAGAALPLGAGVFIADPKMRLIAVAVAAMIGLVVFGLTGSLLGGAKPIVGALRVLVGGCIALAITYGVGHTIGGEGAL</sequence>
<dbReference type="PANTHER" id="PTHR31851">
    <property type="entry name" value="FE(2+)/MN(2+) TRANSPORTER PCL1"/>
    <property type="match status" value="1"/>
</dbReference>
<keyword evidence="3" id="KW-0408">Iron</keyword>
<comment type="subcellular location">
    <subcellularLocation>
        <location evidence="1">Vacuole membrane</location>
        <topology evidence="1">Multi-pass membrane protein</topology>
    </subcellularLocation>
</comment>
<dbReference type="GO" id="GO:0005384">
    <property type="term" value="F:manganese ion transmembrane transporter activity"/>
    <property type="evidence" value="ECO:0007669"/>
    <property type="project" value="InterPro"/>
</dbReference>
<feature type="compositionally biased region" description="Basic residues" evidence="9">
    <location>
        <begin position="36"/>
        <end position="45"/>
    </location>
</feature>
<dbReference type="GO" id="GO:0030026">
    <property type="term" value="P:intracellular manganese ion homeostasis"/>
    <property type="evidence" value="ECO:0007669"/>
    <property type="project" value="InterPro"/>
</dbReference>
<feature type="transmembrane region" description="Helical" evidence="10">
    <location>
        <begin position="272"/>
        <end position="292"/>
    </location>
</feature>
<keyword evidence="3" id="KW-0813">Transport</keyword>
<evidence type="ECO:0000256" key="3">
    <source>
        <dbReference type="ARBA" id="ARBA00022496"/>
    </source>
</evidence>
<evidence type="ECO:0000256" key="9">
    <source>
        <dbReference type="SAM" id="MobiDB-lite"/>
    </source>
</evidence>